<keyword evidence="2" id="KW-1185">Reference proteome</keyword>
<dbReference type="Proteomes" id="UP001056120">
    <property type="component" value="Linkage Group LG18"/>
</dbReference>
<protein>
    <submittedName>
        <fullName evidence="1">Uncharacterized protein</fullName>
    </submittedName>
</protein>
<evidence type="ECO:0000313" key="1">
    <source>
        <dbReference type="EMBL" id="KAI3755465.1"/>
    </source>
</evidence>
<proteinExistence type="predicted"/>
<comment type="caution">
    <text evidence="1">The sequence shown here is derived from an EMBL/GenBank/DDBJ whole genome shotgun (WGS) entry which is preliminary data.</text>
</comment>
<name>A0ACB9E9W2_9ASTR</name>
<gene>
    <name evidence="1" type="ORF">L1987_55266</name>
</gene>
<reference evidence="2" key="1">
    <citation type="journal article" date="2022" name="Mol. Ecol. Resour.">
        <title>The genomes of chicory, endive, great burdock and yacon provide insights into Asteraceae palaeo-polyploidization history and plant inulin production.</title>
        <authorList>
            <person name="Fan W."/>
            <person name="Wang S."/>
            <person name="Wang H."/>
            <person name="Wang A."/>
            <person name="Jiang F."/>
            <person name="Liu H."/>
            <person name="Zhao H."/>
            <person name="Xu D."/>
            <person name="Zhang Y."/>
        </authorList>
    </citation>
    <scope>NUCLEOTIDE SEQUENCE [LARGE SCALE GENOMIC DNA]</scope>
    <source>
        <strain evidence="2">cv. Yunnan</strain>
    </source>
</reference>
<evidence type="ECO:0000313" key="2">
    <source>
        <dbReference type="Proteomes" id="UP001056120"/>
    </source>
</evidence>
<organism evidence="1 2">
    <name type="scientific">Smallanthus sonchifolius</name>
    <dbReference type="NCBI Taxonomy" id="185202"/>
    <lineage>
        <taxon>Eukaryota</taxon>
        <taxon>Viridiplantae</taxon>
        <taxon>Streptophyta</taxon>
        <taxon>Embryophyta</taxon>
        <taxon>Tracheophyta</taxon>
        <taxon>Spermatophyta</taxon>
        <taxon>Magnoliopsida</taxon>
        <taxon>eudicotyledons</taxon>
        <taxon>Gunneridae</taxon>
        <taxon>Pentapetalae</taxon>
        <taxon>asterids</taxon>
        <taxon>campanulids</taxon>
        <taxon>Asterales</taxon>
        <taxon>Asteraceae</taxon>
        <taxon>Asteroideae</taxon>
        <taxon>Heliantheae alliance</taxon>
        <taxon>Millerieae</taxon>
        <taxon>Smallanthus</taxon>
    </lineage>
</organism>
<sequence>MNTHSWTINSFSDVTEDALYSEVFKVSKVKWKLKLYPKGLNSGKGTHLSIFLAVHDAAFFLDGWKVYAKFKLRLKSEGTESDMVKEADGWFYNSVLDWGFSSFMLLSQLNDSENGFLLNDNLKVEVEISVIGTLKYFI</sequence>
<reference evidence="1 2" key="2">
    <citation type="journal article" date="2022" name="Mol. Ecol. Resour.">
        <title>The genomes of chicory, endive, great burdock and yacon provide insights into Asteraceae paleo-polyploidization history and plant inulin production.</title>
        <authorList>
            <person name="Fan W."/>
            <person name="Wang S."/>
            <person name="Wang H."/>
            <person name="Wang A."/>
            <person name="Jiang F."/>
            <person name="Liu H."/>
            <person name="Zhao H."/>
            <person name="Xu D."/>
            <person name="Zhang Y."/>
        </authorList>
    </citation>
    <scope>NUCLEOTIDE SEQUENCE [LARGE SCALE GENOMIC DNA]</scope>
    <source>
        <strain evidence="2">cv. Yunnan</strain>
        <tissue evidence="1">Leaves</tissue>
    </source>
</reference>
<dbReference type="EMBL" id="CM042035">
    <property type="protein sequence ID" value="KAI3755465.1"/>
    <property type="molecule type" value="Genomic_DNA"/>
</dbReference>
<accession>A0ACB9E9W2</accession>